<name>A0AAW7Y3E4_9GAMM</name>
<keyword evidence="3 5" id="KW-0032">Aminotransferase</keyword>
<comment type="caution">
    <text evidence="5">The sequence shown here is derived from an EMBL/GenBank/DDBJ whole genome shotgun (WGS) entry which is preliminary data.</text>
</comment>
<dbReference type="GO" id="GO:0008483">
    <property type="term" value="F:transaminase activity"/>
    <property type="evidence" value="ECO:0007669"/>
    <property type="project" value="UniProtKB-KW"/>
</dbReference>
<sequence>MLNHGGKLREYAALYQRPLEEWVDLSTGVSPWTYPIGKIPTHVWNRLPEDDDGLTEVAQQYYGCESLLPVAGSQAAIMALPCVILSSLIESDGEVEGSCKKDIQIALPQVGYKEHEQAWRKALTQFPTVTISLVFYHDEPSTEQLNSIDVLVVINPNNPTGHYVSANKLHLWQQALAVRGGWLVVDEAFMDLTPAHSLLHSNNPAVRGNCAAETLTENCIVLRSVGKFFGLAGARVGFVIAQPKVLDPLQALLGPWTVAGPSRYILQQALADTPWQQQTRERICAMADKLHQVLSLHFSSKDNLAEATMTSGILFHTVQLPHAAWWHQALAKQGVLVRLCDEKHAIRFGLPHNDADLQRVNTVLTHIKDNQ</sequence>
<evidence type="ECO:0000256" key="3">
    <source>
        <dbReference type="RuleBase" id="RU000481"/>
    </source>
</evidence>
<evidence type="ECO:0000256" key="1">
    <source>
        <dbReference type="ARBA" id="ARBA00001933"/>
    </source>
</evidence>
<dbReference type="CDD" id="cd00609">
    <property type="entry name" value="AAT_like"/>
    <property type="match status" value="1"/>
</dbReference>
<organism evidence="5 6">
    <name type="scientific">Photobacterium sanguinicancri</name>
    <dbReference type="NCBI Taxonomy" id="875932"/>
    <lineage>
        <taxon>Bacteria</taxon>
        <taxon>Pseudomonadati</taxon>
        <taxon>Pseudomonadota</taxon>
        <taxon>Gammaproteobacteria</taxon>
        <taxon>Vibrionales</taxon>
        <taxon>Vibrionaceae</taxon>
        <taxon>Photobacterium</taxon>
    </lineage>
</organism>
<accession>A0AAW7Y3E4</accession>
<dbReference type="GO" id="GO:0030170">
    <property type="term" value="F:pyridoxal phosphate binding"/>
    <property type="evidence" value="ECO:0007669"/>
    <property type="project" value="InterPro"/>
</dbReference>
<dbReference type="EC" id="2.6.1.-" evidence="3"/>
<dbReference type="Gene3D" id="3.40.640.10">
    <property type="entry name" value="Type I PLP-dependent aspartate aminotransferase-like (Major domain)"/>
    <property type="match status" value="1"/>
</dbReference>
<dbReference type="RefSeq" id="WP_303498761.1">
    <property type="nucleotide sequence ID" value="NZ_JAUOPU010000005.1"/>
</dbReference>
<comment type="cofactor">
    <cofactor evidence="1 3">
        <name>pyridoxal 5'-phosphate</name>
        <dbReference type="ChEBI" id="CHEBI:597326"/>
    </cofactor>
</comment>
<dbReference type="PROSITE" id="PS00105">
    <property type="entry name" value="AA_TRANSFER_CLASS_1"/>
    <property type="match status" value="1"/>
</dbReference>
<evidence type="ECO:0000259" key="4">
    <source>
        <dbReference type="Pfam" id="PF00155"/>
    </source>
</evidence>
<evidence type="ECO:0000313" key="6">
    <source>
        <dbReference type="Proteomes" id="UP001170624"/>
    </source>
</evidence>
<evidence type="ECO:0000256" key="2">
    <source>
        <dbReference type="ARBA" id="ARBA00022898"/>
    </source>
</evidence>
<dbReference type="Proteomes" id="UP001170624">
    <property type="component" value="Unassembled WGS sequence"/>
</dbReference>
<dbReference type="InterPro" id="IPR004839">
    <property type="entry name" value="Aminotransferase_I/II_large"/>
</dbReference>
<dbReference type="InterPro" id="IPR015421">
    <property type="entry name" value="PyrdxlP-dep_Trfase_major"/>
</dbReference>
<dbReference type="Gene3D" id="3.90.1150.10">
    <property type="entry name" value="Aspartate Aminotransferase, domain 1"/>
    <property type="match status" value="1"/>
</dbReference>
<dbReference type="PANTHER" id="PTHR42885:SF1">
    <property type="entry name" value="THREONINE-PHOSPHATE DECARBOXYLASE"/>
    <property type="match status" value="1"/>
</dbReference>
<dbReference type="AlphaFoldDB" id="A0AAW7Y3E4"/>
<dbReference type="PANTHER" id="PTHR42885">
    <property type="entry name" value="HISTIDINOL-PHOSPHATE AMINOTRANSFERASE-RELATED"/>
    <property type="match status" value="1"/>
</dbReference>
<keyword evidence="3" id="KW-0808">Transferase</keyword>
<dbReference type="Pfam" id="PF00155">
    <property type="entry name" value="Aminotran_1_2"/>
    <property type="match status" value="1"/>
</dbReference>
<dbReference type="InterPro" id="IPR015424">
    <property type="entry name" value="PyrdxlP-dep_Trfase"/>
</dbReference>
<comment type="similarity">
    <text evidence="3">Belongs to the class-I pyridoxal-phosphate-dependent aminotransferase family.</text>
</comment>
<dbReference type="InterPro" id="IPR004838">
    <property type="entry name" value="NHTrfase_class1_PyrdxlP-BS"/>
</dbReference>
<proteinExistence type="inferred from homology"/>
<dbReference type="EMBL" id="JAUOPU010000005">
    <property type="protein sequence ID" value="MDO6542276.1"/>
    <property type="molecule type" value="Genomic_DNA"/>
</dbReference>
<dbReference type="SUPFAM" id="SSF53383">
    <property type="entry name" value="PLP-dependent transferases"/>
    <property type="match status" value="1"/>
</dbReference>
<dbReference type="InterPro" id="IPR015422">
    <property type="entry name" value="PyrdxlP-dep_Trfase_small"/>
</dbReference>
<gene>
    <name evidence="5" type="ORF">Q4568_07015</name>
</gene>
<protein>
    <recommendedName>
        <fullName evidence="3">Aminotransferase</fullName>
        <ecNumber evidence="3">2.6.1.-</ecNumber>
    </recommendedName>
</protein>
<evidence type="ECO:0000313" key="5">
    <source>
        <dbReference type="EMBL" id="MDO6542276.1"/>
    </source>
</evidence>
<reference evidence="5" key="1">
    <citation type="submission" date="2023-07" db="EMBL/GenBank/DDBJ databases">
        <title>Genome content predicts the carbon catabolic preferences of heterotrophic bacteria.</title>
        <authorList>
            <person name="Gralka M."/>
        </authorList>
    </citation>
    <scope>NUCLEOTIDE SEQUENCE</scope>
    <source>
        <strain evidence="5">G2M05</strain>
    </source>
</reference>
<feature type="domain" description="Aminotransferase class I/classII large" evidence="4">
    <location>
        <begin position="102"/>
        <end position="359"/>
    </location>
</feature>
<keyword evidence="2" id="KW-0663">Pyridoxal phosphate</keyword>